<proteinExistence type="predicted"/>
<dbReference type="PANTHER" id="PTHR30570:SF1">
    <property type="entry name" value="PHOSPHATE-BINDING PROTEIN PSTS"/>
    <property type="match status" value="1"/>
</dbReference>
<keyword evidence="1" id="KW-0732">Signal</keyword>
<dbReference type="Proteomes" id="UP000642829">
    <property type="component" value="Unassembled WGS sequence"/>
</dbReference>
<evidence type="ECO:0000259" key="2">
    <source>
        <dbReference type="Pfam" id="PF12849"/>
    </source>
</evidence>
<dbReference type="AlphaFoldDB" id="A0A8J3GD21"/>
<dbReference type="InterPro" id="IPR050811">
    <property type="entry name" value="Phosphate_ABC_transporter"/>
</dbReference>
<dbReference type="InterPro" id="IPR024370">
    <property type="entry name" value="PBP_domain"/>
</dbReference>
<evidence type="ECO:0000256" key="1">
    <source>
        <dbReference type="ARBA" id="ARBA00022729"/>
    </source>
</evidence>
<reference evidence="3" key="1">
    <citation type="journal article" date="2014" name="Int. J. Syst. Evol. Microbiol.">
        <title>Complete genome sequence of Corynebacterium casei LMG S-19264T (=DSM 44701T), isolated from a smear-ripened cheese.</title>
        <authorList>
            <consortium name="US DOE Joint Genome Institute (JGI-PGF)"/>
            <person name="Walter F."/>
            <person name="Albersmeier A."/>
            <person name="Kalinowski J."/>
            <person name="Ruckert C."/>
        </authorList>
    </citation>
    <scope>NUCLEOTIDE SEQUENCE</scope>
    <source>
        <strain evidence="3">KCTC 12870</strain>
    </source>
</reference>
<reference evidence="3" key="2">
    <citation type="submission" date="2020-09" db="EMBL/GenBank/DDBJ databases">
        <authorList>
            <person name="Sun Q."/>
            <person name="Kim S."/>
        </authorList>
    </citation>
    <scope>NUCLEOTIDE SEQUENCE</scope>
    <source>
        <strain evidence="3">KCTC 12870</strain>
    </source>
</reference>
<dbReference type="SUPFAM" id="SSF53850">
    <property type="entry name" value="Periplasmic binding protein-like II"/>
    <property type="match status" value="1"/>
</dbReference>
<gene>
    <name evidence="3" type="primary">pstS</name>
    <name evidence="3" type="ORF">GCM10007047_06430</name>
</gene>
<sequence>MADWTVVGSDLLAPAVEPIVEAFAKHNNLEIKTDFIGSVPGKEKLKNQQATLALLAAPDDSHLPIGDYRSIPIAYEVAFVVVDKLNPLTEISMDQLGAIYGSSSVANYSRWGELGLQGPIASRSIQPLAIDNDSTVVLELFKFKVLDSGSLKPNVIRVNSNLRLMELISSDSGSIALTNKVILKDKIRPLAVSGEDQFAFGPTPENVHYGEYPLRLSYYIVFPREKQEELKPLLRTLLGQDQAEAFEREGFVPLPENVRKRMLVELDKGA</sequence>
<protein>
    <submittedName>
        <fullName evidence="3">Phosphate-binding protein PstS</fullName>
    </submittedName>
</protein>
<comment type="caution">
    <text evidence="3">The sequence shown here is derived from an EMBL/GenBank/DDBJ whole genome shotgun (WGS) entry which is preliminary data.</text>
</comment>
<accession>A0A8J3GD21</accession>
<evidence type="ECO:0000313" key="3">
    <source>
        <dbReference type="EMBL" id="GHB93651.1"/>
    </source>
</evidence>
<dbReference type="EMBL" id="BMXG01000003">
    <property type="protein sequence ID" value="GHB93651.1"/>
    <property type="molecule type" value="Genomic_DNA"/>
</dbReference>
<dbReference type="Pfam" id="PF12849">
    <property type="entry name" value="PBP_like_2"/>
    <property type="match status" value="1"/>
</dbReference>
<name>A0A8J3GD21_9BACT</name>
<feature type="domain" description="PBP" evidence="2">
    <location>
        <begin position="5"/>
        <end position="235"/>
    </location>
</feature>
<keyword evidence="4" id="KW-1185">Reference proteome</keyword>
<dbReference type="PANTHER" id="PTHR30570">
    <property type="entry name" value="PERIPLASMIC PHOSPHATE BINDING COMPONENT OF PHOSPHATE ABC TRANSPORTER"/>
    <property type="match status" value="1"/>
</dbReference>
<organism evidence="3 4">
    <name type="scientific">Cerasicoccus arenae</name>
    <dbReference type="NCBI Taxonomy" id="424488"/>
    <lineage>
        <taxon>Bacteria</taxon>
        <taxon>Pseudomonadati</taxon>
        <taxon>Verrucomicrobiota</taxon>
        <taxon>Opitutia</taxon>
        <taxon>Puniceicoccales</taxon>
        <taxon>Cerasicoccaceae</taxon>
        <taxon>Cerasicoccus</taxon>
    </lineage>
</organism>
<dbReference type="Gene3D" id="3.40.190.10">
    <property type="entry name" value="Periplasmic binding protein-like II"/>
    <property type="match status" value="2"/>
</dbReference>
<evidence type="ECO:0000313" key="4">
    <source>
        <dbReference type="Proteomes" id="UP000642829"/>
    </source>
</evidence>